<dbReference type="EC" id="3.1.26.4" evidence="4"/>
<evidence type="ECO:0000256" key="4">
    <source>
        <dbReference type="ARBA" id="ARBA00012180"/>
    </source>
</evidence>
<feature type="compositionally biased region" description="Polar residues" evidence="8">
    <location>
        <begin position="8"/>
        <end position="22"/>
    </location>
</feature>
<dbReference type="EMBL" id="JAUCMX010000008">
    <property type="protein sequence ID" value="KAK3537959.1"/>
    <property type="molecule type" value="Genomic_DNA"/>
</dbReference>
<comment type="subcellular location">
    <subcellularLocation>
        <location evidence="1">Cytoplasm</location>
        <location evidence="1">Cytoskeleton</location>
    </subcellularLocation>
</comment>
<feature type="region of interest" description="Disordered" evidence="8">
    <location>
        <begin position="505"/>
        <end position="813"/>
    </location>
</feature>
<feature type="domain" description="Reverse transcriptase" evidence="9">
    <location>
        <begin position="1"/>
        <end position="209"/>
    </location>
</feature>
<evidence type="ECO:0000256" key="7">
    <source>
        <dbReference type="ARBA" id="ARBA00023212"/>
    </source>
</evidence>
<evidence type="ECO:0000256" key="5">
    <source>
        <dbReference type="ARBA" id="ARBA00022490"/>
    </source>
</evidence>
<dbReference type="InterPro" id="IPR008604">
    <property type="entry name" value="MAP7_fam"/>
</dbReference>
<proteinExistence type="inferred from homology"/>
<dbReference type="InterPro" id="IPR043128">
    <property type="entry name" value="Rev_trsase/Diguanyl_cyclase"/>
</dbReference>
<feature type="compositionally biased region" description="Polar residues" evidence="8">
    <location>
        <begin position="534"/>
        <end position="545"/>
    </location>
</feature>
<feature type="compositionally biased region" description="Basic and acidic residues" evidence="8">
    <location>
        <begin position="669"/>
        <end position="801"/>
    </location>
</feature>
<feature type="region of interest" description="Disordered" evidence="8">
    <location>
        <begin position="383"/>
        <end position="404"/>
    </location>
</feature>
<keyword evidence="7" id="KW-0206">Cytoskeleton</keyword>
<comment type="caution">
    <text evidence="10">The sequence shown here is derived from an EMBL/GenBank/DDBJ whole genome shotgun (WGS) entry which is preliminary data.</text>
</comment>
<dbReference type="Gene3D" id="3.30.70.270">
    <property type="match status" value="1"/>
</dbReference>
<accession>A0AAE0R0E0</accession>
<name>A0AAE0R0E0_9TELE</name>
<dbReference type="PANTHER" id="PTHR15073:SF4">
    <property type="entry name" value="ENSCONSIN"/>
    <property type="match status" value="1"/>
</dbReference>
<feature type="region of interest" description="Disordered" evidence="8">
    <location>
        <begin position="1"/>
        <end position="22"/>
    </location>
</feature>
<dbReference type="PROSITE" id="PS50878">
    <property type="entry name" value="RT_POL"/>
    <property type="match status" value="1"/>
</dbReference>
<dbReference type="SUPFAM" id="SSF56672">
    <property type="entry name" value="DNA/RNA polymerases"/>
    <property type="match status" value="1"/>
</dbReference>
<feature type="compositionally biased region" description="Low complexity" evidence="8">
    <location>
        <begin position="553"/>
        <end position="565"/>
    </location>
</feature>
<dbReference type="Pfam" id="PF00078">
    <property type="entry name" value="RVT_1"/>
    <property type="match status" value="1"/>
</dbReference>
<dbReference type="PANTHER" id="PTHR15073">
    <property type="entry name" value="MICROTUBULE-ASSOCIATED PROTEIN"/>
    <property type="match status" value="1"/>
</dbReference>
<evidence type="ECO:0000256" key="1">
    <source>
        <dbReference type="ARBA" id="ARBA00004245"/>
    </source>
</evidence>
<evidence type="ECO:0000259" key="9">
    <source>
        <dbReference type="PROSITE" id="PS50878"/>
    </source>
</evidence>
<keyword evidence="6" id="KW-0175">Coiled coil</keyword>
<sequence>TMPAPCSMSLTAQQRSWRQTGKASFPRLSVLPEGEKMKGSDLDVKSNPERKRVLASPSAHVNNHRRNRNAAAADLEKAYDRVPREELWYCMRKSGVAEKYVRVVQDMYERSRTVVRCAVVMDQLSEEVRQESPWTMMFADDIVICSESREQVEENLDRWRFALERRGMKVSRSKTEYMCVNEREGSGTVRLQGEEVKKVQEFKYLGSTVQSNGECAKEVKKRVQAGWNGWRKVSGVLCDRKISARIKGKVYRTVVRAAMLYGLETVSLRKRQESELEVAELKMLRFSLGVTRLDRIRNEYIRGTAHVGRLGDKDREARLRWFGHVQRREKSHTLKVDERLRLARERREEHLKQLASREHGWLAREERARRFYEKHLEERRKKLEEQRQREERRRNAVEEKRRQRLKEDRERYESVVQKTMERSQKAKQRSIQRRVCNTKNNTNAKRRSLSQWEINLVNRLQTPTISYLARSRSATCLSREEGNRSDCIKGAVCIVHICRRAVSCHTMSNSSPQKPSGPSTHGKAIRPGVKEVSHQTTANTLSSNRRGWKKPLSHTVSVKVSSTSQTEEKTISSLTGLRLTLRESPSQECLPPLHEEEDLEPENKMSSHEPQRDQSAAVCSHKDVGCDGPVLENPGTNRPLAAPACPHIPNERSVGAQIRPSAGTTDPEEASRLLTEKRRQVRLQREREEEERRQREKTERRQREELALRRAEERARHEAEARCEEERMREVAEQRKEEEEKAQRQREEERRLQQQKQEEEERQRLERETRFQREESERQERKKRLEEIMKRTRKTDTEKKPALSPMPLNENVKPLHSLPLEKVIKLPNPVSLANEEDILPTVAFKERRSIRTLTGLEEIQAHQRAGEDQKE</sequence>
<evidence type="ECO:0000256" key="6">
    <source>
        <dbReference type="ARBA" id="ARBA00023054"/>
    </source>
</evidence>
<protein>
    <recommendedName>
        <fullName evidence="4">ribonuclease H</fullName>
        <ecNumber evidence="4">3.1.26.4</ecNumber>
    </recommendedName>
</protein>
<dbReference type="InterPro" id="IPR051483">
    <property type="entry name" value="MAP7_domain-containing"/>
</dbReference>
<dbReference type="Pfam" id="PF05672">
    <property type="entry name" value="MAP7"/>
    <property type="match status" value="1"/>
</dbReference>
<dbReference type="InterPro" id="IPR000477">
    <property type="entry name" value="RT_dom"/>
</dbReference>
<evidence type="ECO:0000256" key="3">
    <source>
        <dbReference type="ARBA" id="ARBA00010879"/>
    </source>
</evidence>
<organism evidence="10 11">
    <name type="scientific">Hemibagrus guttatus</name>
    <dbReference type="NCBI Taxonomy" id="175788"/>
    <lineage>
        <taxon>Eukaryota</taxon>
        <taxon>Metazoa</taxon>
        <taxon>Chordata</taxon>
        <taxon>Craniata</taxon>
        <taxon>Vertebrata</taxon>
        <taxon>Euteleostomi</taxon>
        <taxon>Actinopterygii</taxon>
        <taxon>Neopterygii</taxon>
        <taxon>Teleostei</taxon>
        <taxon>Ostariophysi</taxon>
        <taxon>Siluriformes</taxon>
        <taxon>Bagridae</taxon>
        <taxon>Hemibagrus</taxon>
    </lineage>
</organism>
<dbReference type="GO" id="GO:0015630">
    <property type="term" value="C:microtubule cytoskeleton"/>
    <property type="evidence" value="ECO:0007669"/>
    <property type="project" value="InterPro"/>
</dbReference>
<feature type="non-terminal residue" evidence="10">
    <location>
        <position position="871"/>
    </location>
</feature>
<evidence type="ECO:0000313" key="10">
    <source>
        <dbReference type="EMBL" id="KAK3537959.1"/>
    </source>
</evidence>
<evidence type="ECO:0000256" key="8">
    <source>
        <dbReference type="SAM" id="MobiDB-lite"/>
    </source>
</evidence>
<dbReference type="InterPro" id="IPR043502">
    <property type="entry name" value="DNA/RNA_pol_sf"/>
</dbReference>
<dbReference type="GO" id="GO:0000226">
    <property type="term" value="P:microtubule cytoskeleton organization"/>
    <property type="evidence" value="ECO:0007669"/>
    <property type="project" value="InterPro"/>
</dbReference>
<dbReference type="Proteomes" id="UP001274896">
    <property type="component" value="Unassembled WGS sequence"/>
</dbReference>
<feature type="compositionally biased region" description="Basic and acidic residues" evidence="8">
    <location>
        <begin position="601"/>
        <end position="612"/>
    </location>
</feature>
<comment type="similarity">
    <text evidence="2">Belongs to the MAP7 family.</text>
</comment>
<keyword evidence="5" id="KW-0963">Cytoplasm</keyword>
<comment type="similarity">
    <text evidence="3">Belongs to the beta type-B retroviral polymerase family. HERV class-II K(HML-2) pol subfamily.</text>
</comment>
<evidence type="ECO:0000256" key="2">
    <source>
        <dbReference type="ARBA" id="ARBA00007525"/>
    </source>
</evidence>
<reference evidence="10" key="1">
    <citation type="submission" date="2023-06" db="EMBL/GenBank/DDBJ databases">
        <title>Male Hemibagrus guttatus genome.</title>
        <authorList>
            <person name="Bian C."/>
        </authorList>
    </citation>
    <scope>NUCLEOTIDE SEQUENCE</scope>
    <source>
        <strain evidence="10">Male_cb2023</strain>
        <tissue evidence="10">Muscle</tissue>
    </source>
</reference>
<evidence type="ECO:0000313" key="11">
    <source>
        <dbReference type="Proteomes" id="UP001274896"/>
    </source>
</evidence>
<keyword evidence="11" id="KW-1185">Reference proteome</keyword>
<dbReference type="GO" id="GO:0004523">
    <property type="term" value="F:RNA-DNA hybrid ribonuclease activity"/>
    <property type="evidence" value="ECO:0007669"/>
    <property type="project" value="UniProtKB-EC"/>
</dbReference>
<feature type="compositionally biased region" description="Polar residues" evidence="8">
    <location>
        <begin position="505"/>
        <end position="519"/>
    </location>
</feature>
<dbReference type="AlphaFoldDB" id="A0AAE0R0E0"/>
<gene>
    <name evidence="10" type="ORF">QTP70_024800</name>
</gene>